<comment type="similarity">
    <text evidence="3">Belongs to the peptidase M50B family.</text>
</comment>
<accession>B3EJI3</accession>
<protein>
    <submittedName>
        <fullName evidence="13">Peptidase M50</fullName>
    </submittedName>
</protein>
<dbReference type="GO" id="GO:0006508">
    <property type="term" value="P:proteolysis"/>
    <property type="evidence" value="ECO:0007669"/>
    <property type="project" value="UniProtKB-KW"/>
</dbReference>
<evidence type="ECO:0000313" key="13">
    <source>
        <dbReference type="EMBL" id="ACE02994.1"/>
    </source>
</evidence>
<keyword evidence="10 11" id="KW-0472">Membrane</keyword>
<keyword evidence="8 11" id="KW-1133">Transmembrane helix</keyword>
<evidence type="ECO:0000256" key="10">
    <source>
        <dbReference type="ARBA" id="ARBA00023136"/>
    </source>
</evidence>
<dbReference type="Pfam" id="PF02163">
    <property type="entry name" value="Peptidase_M50"/>
    <property type="match status" value="1"/>
</dbReference>
<keyword evidence="7" id="KW-0862">Zinc</keyword>
<dbReference type="GO" id="GO:0004222">
    <property type="term" value="F:metalloendopeptidase activity"/>
    <property type="evidence" value="ECO:0007669"/>
    <property type="project" value="InterPro"/>
</dbReference>
<evidence type="ECO:0000256" key="5">
    <source>
        <dbReference type="ARBA" id="ARBA00022692"/>
    </source>
</evidence>
<evidence type="ECO:0000256" key="4">
    <source>
        <dbReference type="ARBA" id="ARBA00022670"/>
    </source>
</evidence>
<evidence type="ECO:0000256" key="2">
    <source>
        <dbReference type="ARBA" id="ARBA00004141"/>
    </source>
</evidence>
<sequence length="250" mass="26929">MVTAIFAFVCIFSLVVLVHELGHFLAARRVGVPVYEFSIGFPFSPRIVTLFRHRETEFTLRLLPLGGFVSFSNEDDEEAEKLFGASRVSRALVMSGGSLFNLVFAFLLFVPAFMAGEGVPLLSAASVSMQTIGTVASETIHLLFTLFTGSAGMENLSGPVGIAVLAGQAASGGWVNLLFFTGFLSLSLGIMNMLPFPGLDGGQLAMLMIETVRNKPIGARAHQFINLAGIMLFIVLSLFVTWQDISRIIG</sequence>
<evidence type="ECO:0000256" key="3">
    <source>
        <dbReference type="ARBA" id="ARBA00007931"/>
    </source>
</evidence>
<proteinExistence type="inferred from homology"/>
<evidence type="ECO:0000256" key="9">
    <source>
        <dbReference type="ARBA" id="ARBA00023049"/>
    </source>
</evidence>
<gene>
    <name evidence="13" type="ordered locus">Cphamn1_0005</name>
</gene>
<dbReference type="PANTHER" id="PTHR42837">
    <property type="entry name" value="REGULATOR OF SIGMA-E PROTEASE RSEP"/>
    <property type="match status" value="1"/>
</dbReference>
<comment type="subcellular location">
    <subcellularLocation>
        <location evidence="2">Membrane</location>
        <topology evidence="2">Multi-pass membrane protein</topology>
    </subcellularLocation>
</comment>
<dbReference type="KEGG" id="cpb:Cphamn1_0005"/>
<reference evidence="13" key="1">
    <citation type="submission" date="2008-06" db="EMBL/GenBank/DDBJ databases">
        <title>Complete sequence of Chlorobium phaeobacteroides BS1.</title>
        <authorList>
            <consortium name="US DOE Joint Genome Institute"/>
            <person name="Lucas S."/>
            <person name="Copeland A."/>
            <person name="Lapidus A."/>
            <person name="Glavina del Rio T."/>
            <person name="Dalin E."/>
            <person name="Tice H."/>
            <person name="Bruce D."/>
            <person name="Goodwin L."/>
            <person name="Pitluck S."/>
            <person name="Schmutz J."/>
            <person name="Larimer F."/>
            <person name="Land M."/>
            <person name="Hauser L."/>
            <person name="Kyrpides N."/>
            <person name="Ovchinnikova G."/>
            <person name="Li T."/>
            <person name="Liu Z."/>
            <person name="Zhao F."/>
            <person name="Overmann J."/>
            <person name="Bryant D.A."/>
            <person name="Richardson P."/>
        </authorList>
    </citation>
    <scope>NUCLEOTIDE SEQUENCE [LARGE SCALE GENOMIC DNA]</scope>
    <source>
        <strain evidence="13">BS1</strain>
    </source>
</reference>
<evidence type="ECO:0000256" key="1">
    <source>
        <dbReference type="ARBA" id="ARBA00001947"/>
    </source>
</evidence>
<dbReference type="HOGENOM" id="CLU_025778_1_3_10"/>
<evidence type="ECO:0000256" key="11">
    <source>
        <dbReference type="SAM" id="Phobius"/>
    </source>
</evidence>
<keyword evidence="4" id="KW-0645">Protease</keyword>
<keyword evidence="9" id="KW-0482">Metalloprotease</keyword>
<dbReference type="AlphaFoldDB" id="B3EJI3"/>
<feature type="transmembrane region" description="Helical" evidence="11">
    <location>
        <begin position="91"/>
        <end position="114"/>
    </location>
</feature>
<feature type="transmembrane region" description="Helical" evidence="11">
    <location>
        <begin position="6"/>
        <end position="26"/>
    </location>
</feature>
<evidence type="ECO:0000256" key="8">
    <source>
        <dbReference type="ARBA" id="ARBA00022989"/>
    </source>
</evidence>
<organism evidence="13">
    <name type="scientific">Chlorobium phaeobacteroides (strain BS1)</name>
    <dbReference type="NCBI Taxonomy" id="331678"/>
    <lineage>
        <taxon>Bacteria</taxon>
        <taxon>Pseudomonadati</taxon>
        <taxon>Chlorobiota</taxon>
        <taxon>Chlorobiia</taxon>
        <taxon>Chlorobiales</taxon>
        <taxon>Chlorobiaceae</taxon>
        <taxon>Chlorobium/Pelodictyon group</taxon>
        <taxon>Chlorobium</taxon>
    </lineage>
</organism>
<keyword evidence="5 11" id="KW-0812">Transmembrane</keyword>
<keyword evidence="6" id="KW-0378">Hydrolase</keyword>
<comment type="cofactor">
    <cofactor evidence="1">
        <name>Zn(2+)</name>
        <dbReference type="ChEBI" id="CHEBI:29105"/>
    </cofactor>
</comment>
<feature type="transmembrane region" description="Helical" evidence="11">
    <location>
        <begin position="174"/>
        <end position="194"/>
    </location>
</feature>
<dbReference type="eggNOG" id="COG0750">
    <property type="taxonomic scope" value="Bacteria"/>
</dbReference>
<feature type="transmembrane region" description="Helical" evidence="11">
    <location>
        <begin position="224"/>
        <end position="242"/>
    </location>
</feature>
<evidence type="ECO:0000256" key="7">
    <source>
        <dbReference type="ARBA" id="ARBA00022833"/>
    </source>
</evidence>
<dbReference type="InterPro" id="IPR008915">
    <property type="entry name" value="Peptidase_M50"/>
</dbReference>
<dbReference type="STRING" id="331678.Cphamn1_0005"/>
<dbReference type="PANTHER" id="PTHR42837:SF2">
    <property type="entry name" value="MEMBRANE METALLOPROTEASE ARASP2, CHLOROPLASTIC-RELATED"/>
    <property type="match status" value="1"/>
</dbReference>
<dbReference type="GO" id="GO:0016020">
    <property type="term" value="C:membrane"/>
    <property type="evidence" value="ECO:0007669"/>
    <property type="project" value="UniProtKB-SubCell"/>
</dbReference>
<dbReference type="InterPro" id="IPR004387">
    <property type="entry name" value="Pept_M50_Zn"/>
</dbReference>
<evidence type="ECO:0000256" key="6">
    <source>
        <dbReference type="ARBA" id="ARBA00022801"/>
    </source>
</evidence>
<dbReference type="CDD" id="cd06163">
    <property type="entry name" value="S2P-M50_PDZ_RseP-like"/>
    <property type="match status" value="1"/>
</dbReference>
<evidence type="ECO:0000259" key="12">
    <source>
        <dbReference type="Pfam" id="PF02163"/>
    </source>
</evidence>
<dbReference type="EMBL" id="CP001101">
    <property type="protein sequence ID" value="ACE02994.1"/>
    <property type="molecule type" value="Genomic_DNA"/>
</dbReference>
<name>B3EJI3_CHLPB</name>
<feature type="domain" description="Peptidase M50" evidence="12">
    <location>
        <begin position="7"/>
        <end position="236"/>
    </location>
</feature>